<dbReference type="OrthoDB" id="3781724at2759"/>
<feature type="chain" id="PRO_5025673297" evidence="1">
    <location>
        <begin position="19"/>
        <end position="132"/>
    </location>
</feature>
<protein>
    <submittedName>
        <fullName evidence="2">Uncharacterized protein</fullName>
    </submittedName>
</protein>
<reference evidence="2" key="1">
    <citation type="journal article" date="2020" name="Stud. Mycol.">
        <title>101 Dothideomycetes genomes: a test case for predicting lifestyles and emergence of pathogens.</title>
        <authorList>
            <person name="Haridas S."/>
            <person name="Albert R."/>
            <person name="Binder M."/>
            <person name="Bloem J."/>
            <person name="Labutti K."/>
            <person name="Salamov A."/>
            <person name="Andreopoulos B."/>
            <person name="Baker S."/>
            <person name="Barry K."/>
            <person name="Bills G."/>
            <person name="Bluhm B."/>
            <person name="Cannon C."/>
            <person name="Castanera R."/>
            <person name="Culley D."/>
            <person name="Daum C."/>
            <person name="Ezra D."/>
            <person name="Gonzalez J."/>
            <person name="Henrissat B."/>
            <person name="Kuo A."/>
            <person name="Liang C."/>
            <person name="Lipzen A."/>
            <person name="Lutzoni F."/>
            <person name="Magnuson J."/>
            <person name="Mondo S."/>
            <person name="Nolan M."/>
            <person name="Ohm R."/>
            <person name="Pangilinan J."/>
            <person name="Park H.-J."/>
            <person name="Ramirez L."/>
            <person name="Alfaro M."/>
            <person name="Sun H."/>
            <person name="Tritt A."/>
            <person name="Yoshinaga Y."/>
            <person name="Zwiers L.-H."/>
            <person name="Turgeon B."/>
            <person name="Goodwin S."/>
            <person name="Spatafora J."/>
            <person name="Crous P."/>
            <person name="Grigoriev I."/>
        </authorList>
    </citation>
    <scope>NUCLEOTIDE SEQUENCE</scope>
    <source>
        <strain evidence="2">CBS 675.92</strain>
    </source>
</reference>
<evidence type="ECO:0000313" key="2">
    <source>
        <dbReference type="EMBL" id="KAF1954779.1"/>
    </source>
</evidence>
<dbReference type="Proteomes" id="UP000800035">
    <property type="component" value="Unassembled WGS sequence"/>
</dbReference>
<gene>
    <name evidence="2" type="ORF">CC80DRAFT_493553</name>
</gene>
<keyword evidence="1" id="KW-0732">Signal</keyword>
<feature type="signal peptide" evidence="1">
    <location>
        <begin position="1"/>
        <end position="18"/>
    </location>
</feature>
<dbReference type="EMBL" id="ML976997">
    <property type="protein sequence ID" value="KAF1954779.1"/>
    <property type="molecule type" value="Genomic_DNA"/>
</dbReference>
<organism evidence="2 3">
    <name type="scientific">Byssothecium circinans</name>
    <dbReference type="NCBI Taxonomy" id="147558"/>
    <lineage>
        <taxon>Eukaryota</taxon>
        <taxon>Fungi</taxon>
        <taxon>Dikarya</taxon>
        <taxon>Ascomycota</taxon>
        <taxon>Pezizomycotina</taxon>
        <taxon>Dothideomycetes</taxon>
        <taxon>Pleosporomycetidae</taxon>
        <taxon>Pleosporales</taxon>
        <taxon>Massarineae</taxon>
        <taxon>Massarinaceae</taxon>
        <taxon>Byssothecium</taxon>
    </lineage>
</organism>
<evidence type="ECO:0000256" key="1">
    <source>
        <dbReference type="SAM" id="SignalP"/>
    </source>
</evidence>
<name>A0A6A5TSR6_9PLEO</name>
<evidence type="ECO:0000313" key="3">
    <source>
        <dbReference type="Proteomes" id="UP000800035"/>
    </source>
</evidence>
<sequence length="132" mass="14140">MKSTTAILALALAASTTAAPASNLEARQQDSNIQLCKRLDCTGDYYVDVINLPVTSGVCRDVPDIFEFRPVDFNNKIRAVQPNGGTNCVLYDGPGCTLDNSGVITGGHRTQLNVAPYNFDNRTESVLCTVVA</sequence>
<dbReference type="AlphaFoldDB" id="A0A6A5TSR6"/>
<keyword evidence="3" id="KW-1185">Reference proteome</keyword>
<proteinExistence type="predicted"/>
<accession>A0A6A5TSR6</accession>